<protein>
    <submittedName>
        <fullName evidence="2">Uncharacterized protein</fullName>
    </submittedName>
</protein>
<reference evidence="2 3" key="1">
    <citation type="submission" date="2020-08" db="EMBL/GenBank/DDBJ databases">
        <title>Putative novel bacterial strains isolated from necrotic wheat leaf tissues caused by Xanthomonas translucens.</title>
        <authorList>
            <person name="Tambong J.T."/>
        </authorList>
    </citation>
    <scope>NUCLEOTIDE SEQUENCE [LARGE SCALE GENOMIC DNA]</scope>
    <source>
        <strain evidence="3">DOAB 1063</strain>
    </source>
</reference>
<gene>
    <name evidence="2" type="ORF">H8S47_09520</name>
</gene>
<name>A0ABR7AN89_9SPHN</name>
<evidence type="ECO:0000256" key="1">
    <source>
        <dbReference type="SAM" id="MobiDB-lite"/>
    </source>
</evidence>
<dbReference type="Proteomes" id="UP000597613">
    <property type="component" value="Unassembled WGS sequence"/>
</dbReference>
<accession>A0ABR7AN89</accession>
<keyword evidence="3" id="KW-1185">Reference proteome</keyword>
<comment type="caution">
    <text evidence="2">The sequence shown here is derived from an EMBL/GenBank/DDBJ whole genome shotgun (WGS) entry which is preliminary data.</text>
</comment>
<dbReference type="EMBL" id="JACONT010000017">
    <property type="protein sequence ID" value="MBC3941919.1"/>
    <property type="molecule type" value="Genomic_DNA"/>
</dbReference>
<sequence length="60" mass="6464">MIRLHVDDETMAAQEAAFLALRRAIWTWRTSAASDGAEATGSLESHLPPAAGEQVTDRPS</sequence>
<evidence type="ECO:0000313" key="3">
    <source>
        <dbReference type="Proteomes" id="UP000597613"/>
    </source>
</evidence>
<feature type="region of interest" description="Disordered" evidence="1">
    <location>
        <begin position="37"/>
        <end position="60"/>
    </location>
</feature>
<evidence type="ECO:0000313" key="2">
    <source>
        <dbReference type="EMBL" id="MBC3941919.1"/>
    </source>
</evidence>
<organism evidence="2 3">
    <name type="scientific">Sphingomonas albertensis</name>
    <dbReference type="NCBI Taxonomy" id="2762591"/>
    <lineage>
        <taxon>Bacteria</taxon>
        <taxon>Pseudomonadati</taxon>
        <taxon>Pseudomonadota</taxon>
        <taxon>Alphaproteobacteria</taxon>
        <taxon>Sphingomonadales</taxon>
        <taxon>Sphingomonadaceae</taxon>
        <taxon>Sphingomonas</taxon>
    </lineage>
</organism>
<dbReference type="RefSeq" id="WP_187503634.1">
    <property type="nucleotide sequence ID" value="NZ_CP162536.1"/>
</dbReference>
<proteinExistence type="predicted"/>